<dbReference type="PANTHER" id="PTHR30273">
    <property type="entry name" value="PERIPLASMIC SIGNAL SENSOR AND SIGMA FACTOR ACTIVATOR FECR-RELATED"/>
    <property type="match status" value="1"/>
</dbReference>
<evidence type="ECO:0000259" key="2">
    <source>
        <dbReference type="Pfam" id="PF16220"/>
    </source>
</evidence>
<dbReference type="InterPro" id="IPR032623">
    <property type="entry name" value="FecR_N"/>
</dbReference>
<sequence length="325" mass="36464">MAMTDQHITNEALYAATDWFVKLTSGDETEQDKRNWQAWINDDPTHELAWQKIEAVTRQFSGLDSQASSVVLNRKQSDLASNDRRQALKAFGVLFFVGSASWLSYKKKPWYLLMADYSTAVGEIKNITLEDGSRLVLNTDTKVAIDFNDQARTIRLLQGEIYIETAQEQDRNYRPFSVITDHGTVTALGTKFSTRLKSKHSAVSVYQDAVEVRPCDDLDNNVVVNAGELVTFNTAFSQQKELIDSASMAWINGFVIADKMSLADFVDHLSRYHSGILRCDPAVADLTISGAFPVNDLNAALTSISSVLSIRVERYTRYWLTIKPA</sequence>
<dbReference type="PIRSF" id="PIRSF018266">
    <property type="entry name" value="FecR"/>
    <property type="match status" value="1"/>
</dbReference>
<comment type="caution">
    <text evidence="3">The sequence shown here is derived from an EMBL/GenBank/DDBJ whole genome shotgun (WGS) entry which is preliminary data.</text>
</comment>
<dbReference type="EMBL" id="DRHY01000195">
    <property type="protein sequence ID" value="HEC74502.1"/>
    <property type="molecule type" value="Genomic_DNA"/>
</dbReference>
<proteinExistence type="predicted"/>
<reference evidence="3" key="1">
    <citation type="journal article" date="2020" name="mSystems">
        <title>Genome- and Community-Level Interaction Insights into Carbon Utilization and Element Cycling Functions of Hydrothermarchaeota in Hydrothermal Sediment.</title>
        <authorList>
            <person name="Zhou Z."/>
            <person name="Liu Y."/>
            <person name="Xu W."/>
            <person name="Pan J."/>
            <person name="Luo Z.H."/>
            <person name="Li M."/>
        </authorList>
    </citation>
    <scope>NUCLEOTIDE SEQUENCE [LARGE SCALE GENOMIC DNA]</scope>
    <source>
        <strain evidence="3">HyVt-380</strain>
    </source>
</reference>
<evidence type="ECO:0000313" key="3">
    <source>
        <dbReference type="EMBL" id="HEC74502.1"/>
    </source>
</evidence>
<dbReference type="InterPro" id="IPR012373">
    <property type="entry name" value="Ferrdict_sens_TM"/>
</dbReference>
<dbReference type="Proteomes" id="UP000886384">
    <property type="component" value="Unassembled WGS sequence"/>
</dbReference>
<dbReference type="InterPro" id="IPR006860">
    <property type="entry name" value="FecR"/>
</dbReference>
<evidence type="ECO:0000259" key="1">
    <source>
        <dbReference type="Pfam" id="PF04773"/>
    </source>
</evidence>
<dbReference type="Pfam" id="PF04773">
    <property type="entry name" value="FecR"/>
    <property type="match status" value="1"/>
</dbReference>
<dbReference type="PANTHER" id="PTHR30273:SF2">
    <property type="entry name" value="PROTEIN FECR"/>
    <property type="match status" value="1"/>
</dbReference>
<protein>
    <submittedName>
        <fullName evidence="3">DUF4880 domain-containing protein</fullName>
    </submittedName>
</protein>
<dbReference type="GO" id="GO:0016989">
    <property type="term" value="F:sigma factor antagonist activity"/>
    <property type="evidence" value="ECO:0007669"/>
    <property type="project" value="TreeGrafter"/>
</dbReference>
<dbReference type="Pfam" id="PF16220">
    <property type="entry name" value="DUF4880"/>
    <property type="match status" value="1"/>
</dbReference>
<gene>
    <name evidence="3" type="ORF">ENI26_09035</name>
</gene>
<dbReference type="AlphaFoldDB" id="A0A7C1VQX2"/>
<dbReference type="Gene3D" id="2.60.120.1440">
    <property type="match status" value="1"/>
</dbReference>
<feature type="domain" description="FecR N-terminal" evidence="2">
    <location>
        <begin position="15"/>
        <end position="56"/>
    </location>
</feature>
<accession>A0A7C1VQX2</accession>
<name>A0A7C1VQX2_9GAMM</name>
<organism evidence="3">
    <name type="scientific">Methylophaga aminisulfidivorans</name>
    <dbReference type="NCBI Taxonomy" id="230105"/>
    <lineage>
        <taxon>Bacteria</taxon>
        <taxon>Pseudomonadati</taxon>
        <taxon>Pseudomonadota</taxon>
        <taxon>Gammaproteobacteria</taxon>
        <taxon>Thiotrichales</taxon>
        <taxon>Piscirickettsiaceae</taxon>
        <taxon>Methylophaga</taxon>
    </lineage>
</organism>
<feature type="domain" description="FecR protein" evidence="1">
    <location>
        <begin position="116"/>
        <end position="211"/>
    </location>
</feature>